<dbReference type="Gene3D" id="2.60.220.50">
    <property type="match status" value="1"/>
</dbReference>
<evidence type="ECO:0000313" key="11">
    <source>
        <dbReference type="EMBL" id="CAF3494102.1"/>
    </source>
</evidence>
<evidence type="ECO:0000256" key="8">
    <source>
        <dbReference type="SAM" id="SignalP"/>
    </source>
</evidence>
<keyword evidence="5" id="KW-1015">Disulfide bond</keyword>
<feature type="chain" id="PRO_5036233148" evidence="8">
    <location>
        <begin position="18"/>
        <end position="1039"/>
    </location>
</feature>
<dbReference type="InterPro" id="IPR000203">
    <property type="entry name" value="GPS"/>
</dbReference>
<feature type="signal peptide" evidence="8">
    <location>
        <begin position="1"/>
        <end position="17"/>
    </location>
</feature>
<evidence type="ECO:0000256" key="5">
    <source>
        <dbReference type="ARBA" id="ARBA00023157"/>
    </source>
</evidence>
<dbReference type="InterPro" id="IPR000832">
    <property type="entry name" value="GPCR_2_secretin-like"/>
</dbReference>
<feature type="transmembrane region" description="Helical" evidence="7">
    <location>
        <begin position="823"/>
        <end position="847"/>
    </location>
</feature>
<gene>
    <name evidence="11" type="ORF">FME351_LOCUS16354</name>
    <name evidence="12" type="ORF">TSG867_LOCUS3628</name>
</gene>
<dbReference type="EMBL" id="CAJNYU010002009">
    <property type="protein sequence ID" value="CAF3494102.1"/>
    <property type="molecule type" value="Genomic_DNA"/>
</dbReference>
<proteinExistence type="predicted"/>
<dbReference type="PROSITE" id="PS50261">
    <property type="entry name" value="G_PROTEIN_RECEP_F2_4"/>
    <property type="match status" value="1"/>
</dbReference>
<dbReference type="CDD" id="cd15040">
    <property type="entry name" value="7tmB2_Adhesion"/>
    <property type="match status" value="1"/>
</dbReference>
<keyword evidence="4 7" id="KW-0472">Membrane</keyword>
<organism evidence="11 13">
    <name type="scientific">Rotaria socialis</name>
    <dbReference type="NCBI Taxonomy" id="392032"/>
    <lineage>
        <taxon>Eukaryota</taxon>
        <taxon>Metazoa</taxon>
        <taxon>Spiralia</taxon>
        <taxon>Gnathifera</taxon>
        <taxon>Rotifera</taxon>
        <taxon>Eurotatoria</taxon>
        <taxon>Bdelloidea</taxon>
        <taxon>Philodinida</taxon>
        <taxon>Philodinidae</taxon>
        <taxon>Rotaria</taxon>
    </lineage>
</organism>
<protein>
    <submittedName>
        <fullName evidence="11">Uncharacterized protein</fullName>
    </submittedName>
</protein>
<sequence>MILSVILQVFYVLLVQSQIYETDRKDSNQFLHTTISSDNTYEQSKEIVETKRESCIDEYQQHKSHRRNPILPSYCTQYCTETTDCQQDNELSACTNPLYPPWPSRLLKFVQKIRRMCYIRITEILLYEHAEQMCQRHGLQMAIIDNVQLLEQLKQMDMFNATCKGQCPETRGYSIGLRRYKDEKGISPLKWIWSDNFTWVQNEADCNDEYSETSFPNATLLCYMGSDGQKKVTVWNTGEPNDRQFGEFQRVEQCVEIIGRPDKTGSFEQVGKLNDISCIKPTSGVLCQMNDLKPINATQFRSFSKFFGFTIAENDIDDLWDYLLSNFKSSFSPNLESMKLITAILEKLFILPSFTVERGRNVLHIVDQLINITGKIEDDNVLLRAVTNKLLQVIDLFPAKIKIDKNEEVASFKFEYMNTSLIKINFDRWQHENKDNDWYTITPENSDQHPNSIVQLNMRILRTQIESTNDYRLIETVFSNFNLFPLTNKTHEPSENRNQLIGMPISIRIANLTKIRADSDLVRFQIRINQYIQASKILCVYWSFDEDNGSWIADNGCRLIGYIDEYAQCSCNHLTHFALLLQSESKEMENPLLTTDDFILTFVSYIGISLSLFGLVVTLITYALFRCSHINRLHASLIMVCLSILLVISFFIPFSLTKSNRFGTKNNYLCNIFGFLLHYFLLTSFMWMFILTCIHYMHFVRIFNSYVSHFFIKASITGWILPLIFPSLVLIIGKDDGYVGEFQCWINNEILRYATFLAPISTIIFCNLILFIFTFKGICQRDSPLHADQHKESKIEISATFCCFISMGITWFFGILVLMQPIFLYQLIFCISNALQGFLILFFHVYLCKPKRGFWKIFFIQRGFHQRHHSFTAPMHPKTISGSNTENITTLKRPVELCITPIATADDNKKEMSGKKNPKCKDQNEDNATRKDPTQAKNAQQSVINMQPSSLSDRIQKINSVRKSFSLLKMDPARQDIKDGSLSSNNELVIANNNQLSFLYHFGTKAVIFTGIAGLVDIFGIPAALSCFDFSSIGVTAGP</sequence>
<dbReference type="GO" id="GO:0007166">
    <property type="term" value="P:cell surface receptor signaling pathway"/>
    <property type="evidence" value="ECO:0007669"/>
    <property type="project" value="InterPro"/>
</dbReference>
<evidence type="ECO:0000256" key="6">
    <source>
        <dbReference type="SAM" id="MobiDB-lite"/>
    </source>
</evidence>
<dbReference type="Gene3D" id="3.10.100.10">
    <property type="entry name" value="Mannose-Binding Protein A, subunit A"/>
    <property type="match status" value="1"/>
</dbReference>
<evidence type="ECO:0000259" key="9">
    <source>
        <dbReference type="PROSITE" id="PS50221"/>
    </source>
</evidence>
<comment type="subcellular location">
    <subcellularLocation>
        <location evidence="1">Membrane</location>
        <topology evidence="1">Multi-pass membrane protein</topology>
    </subcellularLocation>
</comment>
<dbReference type="Proteomes" id="UP000663862">
    <property type="component" value="Unassembled WGS sequence"/>
</dbReference>
<feature type="domain" description="G-protein coupled receptors family 2 profile 2" evidence="10">
    <location>
        <begin position="600"/>
        <end position="848"/>
    </location>
</feature>
<dbReference type="GO" id="GO:0004930">
    <property type="term" value="F:G protein-coupled receptor activity"/>
    <property type="evidence" value="ECO:0007669"/>
    <property type="project" value="InterPro"/>
</dbReference>
<evidence type="ECO:0000313" key="13">
    <source>
        <dbReference type="Proteomes" id="UP000663869"/>
    </source>
</evidence>
<evidence type="ECO:0000256" key="2">
    <source>
        <dbReference type="ARBA" id="ARBA00022692"/>
    </source>
</evidence>
<dbReference type="PROSITE" id="PS50221">
    <property type="entry name" value="GAIN_B"/>
    <property type="match status" value="1"/>
</dbReference>
<accession>A0A818GU51</accession>
<feature type="transmembrane region" description="Helical" evidence="7">
    <location>
        <begin position="795"/>
        <end position="817"/>
    </location>
</feature>
<dbReference type="CDD" id="cd00037">
    <property type="entry name" value="CLECT"/>
    <property type="match status" value="1"/>
</dbReference>
<evidence type="ECO:0000313" key="12">
    <source>
        <dbReference type="EMBL" id="CAF4259722.1"/>
    </source>
</evidence>
<feature type="transmembrane region" description="Helical" evidence="7">
    <location>
        <begin position="598"/>
        <end position="625"/>
    </location>
</feature>
<dbReference type="Gene3D" id="1.20.1070.10">
    <property type="entry name" value="Rhodopsin 7-helix transmembrane proteins"/>
    <property type="match status" value="1"/>
</dbReference>
<dbReference type="PRINTS" id="PR00249">
    <property type="entry name" value="GPCRSECRETIN"/>
</dbReference>
<dbReference type="AlphaFoldDB" id="A0A818GU51"/>
<dbReference type="InterPro" id="IPR016186">
    <property type="entry name" value="C-type_lectin-like/link_sf"/>
</dbReference>
<dbReference type="Pfam" id="PF00002">
    <property type="entry name" value="7tm_2"/>
    <property type="match status" value="1"/>
</dbReference>
<dbReference type="PANTHER" id="PTHR12011:SF347">
    <property type="entry name" value="FI21270P1-RELATED"/>
    <property type="match status" value="1"/>
</dbReference>
<dbReference type="GO" id="GO:0005886">
    <property type="term" value="C:plasma membrane"/>
    <property type="evidence" value="ECO:0007669"/>
    <property type="project" value="TreeGrafter"/>
</dbReference>
<keyword evidence="2 7" id="KW-0812">Transmembrane</keyword>
<dbReference type="PANTHER" id="PTHR12011">
    <property type="entry name" value="ADHESION G-PROTEIN COUPLED RECEPTOR"/>
    <property type="match status" value="1"/>
</dbReference>
<evidence type="ECO:0000256" key="1">
    <source>
        <dbReference type="ARBA" id="ARBA00004141"/>
    </source>
</evidence>
<dbReference type="SUPFAM" id="SSF56436">
    <property type="entry name" value="C-type lectin-like"/>
    <property type="match status" value="1"/>
</dbReference>
<feature type="transmembrane region" description="Helical" evidence="7">
    <location>
        <begin position="710"/>
        <end position="733"/>
    </location>
</feature>
<name>A0A818GU51_9BILA</name>
<keyword evidence="3 7" id="KW-1133">Transmembrane helix</keyword>
<evidence type="ECO:0000259" key="10">
    <source>
        <dbReference type="PROSITE" id="PS50261"/>
    </source>
</evidence>
<reference evidence="11" key="1">
    <citation type="submission" date="2021-02" db="EMBL/GenBank/DDBJ databases">
        <authorList>
            <person name="Nowell W R."/>
        </authorList>
    </citation>
    <scope>NUCLEOTIDE SEQUENCE</scope>
</reference>
<keyword evidence="8" id="KW-0732">Signal</keyword>
<dbReference type="InterPro" id="IPR017981">
    <property type="entry name" value="GPCR_2-like_7TM"/>
</dbReference>
<feature type="transmembrane region" description="Helical" evidence="7">
    <location>
        <begin position="637"/>
        <end position="656"/>
    </location>
</feature>
<evidence type="ECO:0000256" key="7">
    <source>
        <dbReference type="SAM" id="Phobius"/>
    </source>
</evidence>
<feature type="domain" description="GAIN-B" evidence="9">
    <location>
        <begin position="432"/>
        <end position="587"/>
    </location>
</feature>
<dbReference type="Proteomes" id="UP000663869">
    <property type="component" value="Unassembled WGS sequence"/>
</dbReference>
<dbReference type="InterPro" id="IPR046338">
    <property type="entry name" value="GAIN_dom_sf"/>
</dbReference>
<dbReference type="InterPro" id="IPR016187">
    <property type="entry name" value="CTDL_fold"/>
</dbReference>
<evidence type="ECO:0000256" key="3">
    <source>
        <dbReference type="ARBA" id="ARBA00022989"/>
    </source>
</evidence>
<feature type="transmembrane region" description="Helical" evidence="7">
    <location>
        <begin position="753"/>
        <end position="775"/>
    </location>
</feature>
<feature type="transmembrane region" description="Helical" evidence="7">
    <location>
        <begin position="676"/>
        <end position="698"/>
    </location>
</feature>
<comment type="caution">
    <text evidence="11">The sequence shown here is derived from an EMBL/GenBank/DDBJ whole genome shotgun (WGS) entry which is preliminary data.</text>
</comment>
<dbReference type="EMBL" id="CAJOBQ010000110">
    <property type="protein sequence ID" value="CAF4259722.1"/>
    <property type="molecule type" value="Genomic_DNA"/>
</dbReference>
<dbReference type="SMART" id="SM00303">
    <property type="entry name" value="GPS"/>
    <property type="match status" value="1"/>
</dbReference>
<evidence type="ECO:0000256" key="4">
    <source>
        <dbReference type="ARBA" id="ARBA00023136"/>
    </source>
</evidence>
<dbReference type="Pfam" id="PF01825">
    <property type="entry name" value="GPS"/>
    <property type="match status" value="1"/>
</dbReference>
<feature type="compositionally biased region" description="Basic and acidic residues" evidence="6">
    <location>
        <begin position="908"/>
        <end position="934"/>
    </location>
</feature>
<feature type="region of interest" description="Disordered" evidence="6">
    <location>
        <begin position="908"/>
        <end position="942"/>
    </location>
</feature>
<dbReference type="InterPro" id="IPR057244">
    <property type="entry name" value="GAIN_B"/>
</dbReference>